<evidence type="ECO:0000313" key="2">
    <source>
        <dbReference type="EMBL" id="MCK0532921.1"/>
    </source>
</evidence>
<feature type="signal peptide" evidence="1">
    <location>
        <begin position="1"/>
        <end position="21"/>
    </location>
</feature>
<proteinExistence type="predicted"/>
<evidence type="ECO:0000256" key="1">
    <source>
        <dbReference type="SAM" id="SignalP"/>
    </source>
</evidence>
<accession>A0ABT0E0M7</accession>
<dbReference type="RefSeq" id="WP_097093258.1">
    <property type="nucleotide sequence ID" value="NZ_JALKHS010000012.1"/>
</dbReference>
<dbReference type="EMBL" id="JALKHS010000012">
    <property type="protein sequence ID" value="MCK0532921.1"/>
    <property type="molecule type" value="Genomic_DNA"/>
</dbReference>
<keyword evidence="1" id="KW-0732">Signal</keyword>
<keyword evidence="3" id="KW-1185">Reference proteome</keyword>
<evidence type="ECO:0000313" key="3">
    <source>
        <dbReference type="Proteomes" id="UP001203512"/>
    </source>
</evidence>
<feature type="chain" id="PRO_5045483881" description="PRC-barrel domain-containing protein" evidence="1">
    <location>
        <begin position="22"/>
        <end position="93"/>
    </location>
</feature>
<evidence type="ECO:0008006" key="4">
    <source>
        <dbReference type="Google" id="ProtNLM"/>
    </source>
</evidence>
<gene>
    <name evidence="2" type="ORF">MU848_15120</name>
</gene>
<protein>
    <recommendedName>
        <fullName evidence="4">PRC-barrel domain-containing protein</fullName>
    </recommendedName>
</protein>
<organism evidence="2 3">
    <name type="scientific">Sphingobium agri</name>
    <dbReference type="NCBI Taxonomy" id="2933566"/>
    <lineage>
        <taxon>Bacteria</taxon>
        <taxon>Pseudomonadati</taxon>
        <taxon>Pseudomonadota</taxon>
        <taxon>Alphaproteobacteria</taxon>
        <taxon>Sphingomonadales</taxon>
        <taxon>Sphingomonadaceae</taxon>
        <taxon>Sphingobium</taxon>
    </lineage>
</organism>
<reference evidence="2 3" key="1">
    <citation type="submission" date="2022-04" db="EMBL/GenBank/DDBJ databases">
        <authorList>
            <person name="Huq M.A."/>
        </authorList>
    </citation>
    <scope>NUCLEOTIDE SEQUENCE [LARGE SCALE GENOMIC DNA]</scope>
    <source>
        <strain evidence="2 3">MAH-33</strain>
    </source>
</reference>
<dbReference type="Proteomes" id="UP001203512">
    <property type="component" value="Unassembled WGS sequence"/>
</dbReference>
<sequence>MKFSFAFAAALSLSVSAAAIAADAPVIKQNALVKTADGRKVGYIDRILKDSAGVPTAVQIIYSGRFVVIPATTLSAAEKGLVTSLTAKEVNRL</sequence>
<comment type="caution">
    <text evidence="2">The sequence shown here is derived from an EMBL/GenBank/DDBJ whole genome shotgun (WGS) entry which is preliminary data.</text>
</comment>
<name>A0ABT0E0M7_9SPHN</name>